<reference evidence="2" key="1">
    <citation type="journal article" date="2023" name="G3 (Bethesda)">
        <title>Whole genome assemblies of Zophobas morio and Tenebrio molitor.</title>
        <authorList>
            <person name="Kaur S."/>
            <person name="Stinson S.A."/>
            <person name="diCenzo G.C."/>
        </authorList>
    </citation>
    <scope>NUCLEOTIDE SEQUENCE</scope>
    <source>
        <strain evidence="2">QUZm001</strain>
    </source>
</reference>
<dbReference type="Proteomes" id="UP001168821">
    <property type="component" value="Unassembled WGS sequence"/>
</dbReference>
<evidence type="ECO:0000256" key="1">
    <source>
        <dbReference type="SAM" id="MobiDB-lite"/>
    </source>
</evidence>
<evidence type="ECO:0000313" key="3">
    <source>
        <dbReference type="Proteomes" id="UP001168821"/>
    </source>
</evidence>
<dbReference type="AlphaFoldDB" id="A0AA38IIY3"/>
<sequence length="146" mass="16854">MPSNQRQWRSMGNFFFIQNRYIQPLQNVLYAEGRSTKPKILKENNITKIQIRIGKKFSSASTETAYHWVRFGREIMNPRGGIKPKILNEQQIAEIIEWVEDECDLALKQVQGKLRVSFESSGDEAPLQQCLQTRGQPDSSRNGKRG</sequence>
<keyword evidence="3" id="KW-1185">Reference proteome</keyword>
<proteinExistence type="predicted"/>
<feature type="compositionally biased region" description="Polar residues" evidence="1">
    <location>
        <begin position="129"/>
        <end position="140"/>
    </location>
</feature>
<accession>A0AA38IIY3</accession>
<gene>
    <name evidence="2" type="ORF">Zmor_014106</name>
</gene>
<name>A0AA38IIY3_9CUCU</name>
<protein>
    <submittedName>
        <fullName evidence="2">Uncharacterized protein</fullName>
    </submittedName>
</protein>
<evidence type="ECO:0000313" key="2">
    <source>
        <dbReference type="EMBL" id="KAJ3654956.1"/>
    </source>
</evidence>
<feature type="region of interest" description="Disordered" evidence="1">
    <location>
        <begin position="121"/>
        <end position="146"/>
    </location>
</feature>
<organism evidence="2 3">
    <name type="scientific">Zophobas morio</name>
    <dbReference type="NCBI Taxonomy" id="2755281"/>
    <lineage>
        <taxon>Eukaryota</taxon>
        <taxon>Metazoa</taxon>
        <taxon>Ecdysozoa</taxon>
        <taxon>Arthropoda</taxon>
        <taxon>Hexapoda</taxon>
        <taxon>Insecta</taxon>
        <taxon>Pterygota</taxon>
        <taxon>Neoptera</taxon>
        <taxon>Endopterygota</taxon>
        <taxon>Coleoptera</taxon>
        <taxon>Polyphaga</taxon>
        <taxon>Cucujiformia</taxon>
        <taxon>Tenebrionidae</taxon>
        <taxon>Zophobas</taxon>
    </lineage>
</organism>
<comment type="caution">
    <text evidence="2">The sequence shown here is derived from an EMBL/GenBank/DDBJ whole genome shotgun (WGS) entry which is preliminary data.</text>
</comment>
<dbReference type="EMBL" id="JALNTZ010000004">
    <property type="protein sequence ID" value="KAJ3654956.1"/>
    <property type="molecule type" value="Genomic_DNA"/>
</dbReference>